<evidence type="ECO:0000256" key="2">
    <source>
        <dbReference type="ARBA" id="ARBA00022525"/>
    </source>
</evidence>
<evidence type="ECO:0000256" key="5">
    <source>
        <dbReference type="SAM" id="Phobius"/>
    </source>
</evidence>
<proteinExistence type="predicted"/>
<feature type="compositionally biased region" description="Low complexity" evidence="4">
    <location>
        <begin position="279"/>
        <end position="291"/>
    </location>
</feature>
<evidence type="ECO:0000259" key="6">
    <source>
        <dbReference type="Pfam" id="PF24517"/>
    </source>
</evidence>
<reference evidence="7 8" key="1">
    <citation type="journal article" date="2012" name="Genome Biol.">
        <title>Genome and low-iron response of an oceanic diatom adapted to chronic iron limitation.</title>
        <authorList>
            <person name="Lommer M."/>
            <person name="Specht M."/>
            <person name="Roy A.S."/>
            <person name="Kraemer L."/>
            <person name="Andreson R."/>
            <person name="Gutowska M.A."/>
            <person name="Wolf J."/>
            <person name="Bergner S.V."/>
            <person name="Schilhabel M.B."/>
            <person name="Klostermeier U.C."/>
            <person name="Beiko R.G."/>
            <person name="Rosenstiel P."/>
            <person name="Hippler M."/>
            <person name="Laroche J."/>
        </authorList>
    </citation>
    <scope>NUCLEOTIDE SEQUENCE [LARGE SCALE GENOMIC DNA]</scope>
    <source>
        <strain evidence="7 8">CCMP1005</strain>
    </source>
</reference>
<feature type="transmembrane region" description="Helical" evidence="5">
    <location>
        <begin position="183"/>
        <end position="207"/>
    </location>
</feature>
<keyword evidence="5" id="KW-0472">Membrane</keyword>
<comment type="subcellular location">
    <subcellularLocation>
        <location evidence="1">Secreted</location>
    </subcellularLocation>
</comment>
<feature type="compositionally biased region" description="Low complexity" evidence="4">
    <location>
        <begin position="167"/>
        <end position="176"/>
    </location>
</feature>
<comment type="caution">
    <text evidence="7">The sequence shown here is derived from an EMBL/GenBank/DDBJ whole genome shotgun (WGS) entry which is preliminary data.</text>
</comment>
<keyword evidence="5" id="KW-1133">Transmembrane helix</keyword>
<feature type="compositionally biased region" description="Basic and acidic residues" evidence="4">
    <location>
        <begin position="102"/>
        <end position="130"/>
    </location>
</feature>
<name>K0RYU0_THAOC</name>
<dbReference type="Pfam" id="PF24517">
    <property type="entry name" value="CBM96"/>
    <property type="match status" value="1"/>
</dbReference>
<evidence type="ECO:0000313" key="8">
    <source>
        <dbReference type="Proteomes" id="UP000266841"/>
    </source>
</evidence>
<evidence type="ECO:0000256" key="3">
    <source>
        <dbReference type="ARBA" id="ARBA00022729"/>
    </source>
</evidence>
<feature type="compositionally biased region" description="Low complexity" evidence="4">
    <location>
        <begin position="247"/>
        <end position="257"/>
    </location>
</feature>
<dbReference type="NCBIfam" id="NF033679">
    <property type="entry name" value="DNRLRE_dom"/>
    <property type="match status" value="1"/>
</dbReference>
<dbReference type="eggNOG" id="ENOG502TAYY">
    <property type="taxonomic scope" value="Eukaryota"/>
</dbReference>
<feature type="region of interest" description="Disordered" evidence="4">
    <location>
        <begin position="247"/>
        <end position="291"/>
    </location>
</feature>
<evidence type="ECO:0000313" key="7">
    <source>
        <dbReference type="EMBL" id="EJK54021.1"/>
    </source>
</evidence>
<keyword evidence="5" id="KW-0812">Transmembrane</keyword>
<feature type="region of interest" description="Disordered" evidence="4">
    <location>
        <begin position="1"/>
        <end position="41"/>
    </location>
</feature>
<dbReference type="GO" id="GO:0005576">
    <property type="term" value="C:extracellular region"/>
    <property type="evidence" value="ECO:0007669"/>
    <property type="project" value="UniProtKB-SubCell"/>
</dbReference>
<keyword evidence="2" id="KW-0964">Secreted</keyword>
<dbReference type="AlphaFoldDB" id="K0RYU0"/>
<evidence type="ECO:0000256" key="1">
    <source>
        <dbReference type="ARBA" id="ARBA00004613"/>
    </source>
</evidence>
<dbReference type="OMA" id="ASCAGYN"/>
<dbReference type="OrthoDB" id="10524003at2759"/>
<accession>K0RYU0</accession>
<feature type="domain" description="Carbohydrate-binding module family 96" evidence="6">
    <location>
        <begin position="633"/>
        <end position="794"/>
    </location>
</feature>
<dbReference type="InterPro" id="IPR055372">
    <property type="entry name" value="CBM96"/>
</dbReference>
<protein>
    <recommendedName>
        <fullName evidence="6">Carbohydrate-binding module family 96 domain-containing protein</fullName>
    </recommendedName>
</protein>
<dbReference type="EMBL" id="AGNL01036519">
    <property type="protein sequence ID" value="EJK54021.1"/>
    <property type="molecule type" value="Genomic_DNA"/>
</dbReference>
<evidence type="ECO:0000256" key="4">
    <source>
        <dbReference type="SAM" id="MobiDB-lite"/>
    </source>
</evidence>
<keyword evidence="3" id="KW-0732">Signal</keyword>
<organism evidence="7 8">
    <name type="scientific">Thalassiosira oceanica</name>
    <name type="common">Marine diatom</name>
    <dbReference type="NCBI Taxonomy" id="159749"/>
    <lineage>
        <taxon>Eukaryota</taxon>
        <taxon>Sar</taxon>
        <taxon>Stramenopiles</taxon>
        <taxon>Ochrophyta</taxon>
        <taxon>Bacillariophyta</taxon>
        <taxon>Coscinodiscophyceae</taxon>
        <taxon>Thalassiosirophycidae</taxon>
        <taxon>Thalassiosirales</taxon>
        <taxon>Thalassiosiraceae</taxon>
        <taxon>Thalassiosira</taxon>
    </lineage>
</organism>
<keyword evidence="8" id="KW-1185">Reference proteome</keyword>
<gene>
    <name evidence="7" type="ORF">THAOC_26430</name>
</gene>
<dbReference type="Proteomes" id="UP000266841">
    <property type="component" value="Unassembled WGS sequence"/>
</dbReference>
<feature type="region of interest" description="Disordered" evidence="4">
    <location>
        <begin position="98"/>
        <end position="176"/>
    </location>
</feature>
<sequence length="942" mass="102511">MFGWSNGDEDTGGYAPPPPPNNRTSEETPPPPPNRYGDNGTVFREWNRANARYEELAASDPLASPGNGSLSGWSINAGNVDNYPSNFVYDDDDEIMSCRSNDSSRRDCSSPREAEVTKHGLSMIREEDTGSKSPGAHNFDEVDLETARKSSSSIAQSGSHGREGGDSNQLDLRSSSSTSSPLLQFRIVAGVAAFLVFACLLGVIVMASSKKPTPALVPIQIGNGNSNALSASGSNSLEIDIALTDEPTIQPSTTPSSDPTPSPSSSPEEAPVSLPTFIPTATPSTSYPSVSTSIPTVIATPESTPMPTVIVTNNPTEEPTFFPTSEMPTYAPSEPPMTFSPTMDCTDEMGEFETYNGKLRNCEWLDNDFNGQKSARKDMNCEDSELGEACRYTCRLYNGCMDYLLSALPEYTADNDVSIGNMCRDNSGEFISNGDTPRICEWIEEDPQTAPIKKNLNCGTPDVPKTELGIMCGASCAGYNDCVRLSDGSVVKKDIEMSPPVPGMEITFDDDGESPTLSPTLWGTYIPTQMPVNSYCVDSEGEYETHSGTLRKCRWLRIDGDDISADEKTELNCGITEIGLACMETCPCDETEMAEKALMGSLVAKGDDADADGPPPVFDEETMGALDSTGNFLTLVPTSDATISELEDEVSFGGSKRLHVGFEEGKALQTLMTFDLSYLTYEYKVIGDAIIRMYAVGGSDKGGVVVKMMDYTAWSEDTVTWKNAPGKRDDEPIVSFLDNVHSDSWYDLDVTSAIQDALQNRKRRVSIRIVSEDDDAEIIFSSKERDMAKPKLIVDLRTKAPTLKPTSEAPTQSPTVHLDCMDRKGKFRTTAGERQPCSWLDVGNGSLKKEMNCQDQKNDAALFCQATCSAYNGCDSLHCEDKSGMYRTHTGWTAECSWLQSGQGDLKLEHNCGTDDFSQTELGRRCQHSCREFNGCNKATRK</sequence>
<feature type="compositionally biased region" description="Low complexity" evidence="4">
    <location>
        <begin position="150"/>
        <end position="159"/>
    </location>
</feature>